<dbReference type="GO" id="GO:0005737">
    <property type="term" value="C:cytoplasm"/>
    <property type="evidence" value="ECO:0007669"/>
    <property type="project" value="UniProtKB-SubCell"/>
</dbReference>
<feature type="region of interest" description="Disordered" evidence="15">
    <location>
        <begin position="101"/>
        <end position="124"/>
    </location>
</feature>
<evidence type="ECO:0000313" key="19">
    <source>
        <dbReference type="RGD" id="1561883"/>
    </source>
</evidence>
<evidence type="ECO:0000256" key="4">
    <source>
        <dbReference type="ARBA" id="ARBA00004613"/>
    </source>
</evidence>
<reference evidence="17" key="1">
    <citation type="submission" date="2024-01" db="EMBL/GenBank/DDBJ databases">
        <title>GRCr8: a new rat reference genome assembly contstructed from accurate long reads and long range scaffolding.</title>
        <authorList>
            <person name="Doris P.A."/>
            <person name="Kalbfleisch T."/>
            <person name="Li K."/>
            <person name="Howe K."/>
            <person name="Wood J."/>
        </authorList>
    </citation>
    <scope>NUCLEOTIDE SEQUENCE [LARGE SCALE GENOMIC DNA]</scope>
    <source>
        <strain evidence="17">Brown Norway</strain>
    </source>
</reference>
<dbReference type="GO" id="GO:0005634">
    <property type="term" value="C:nucleus"/>
    <property type="evidence" value="ECO:0007669"/>
    <property type="project" value="UniProtKB-SubCell"/>
</dbReference>
<sequence length="267" mass="29308">MKIIILLGLIGATSSAPLITQRLLSASNSHEVSLIIVPFYLRISQSAFNSWIPPFPGLLQQQQQQAQVSGRPQFPLSTLESFAGLFPNQIPFSRQVGFAQGGQAGQPDFSQQQTPSQTQQANPVSEASSLLELYDRMFQYYPVYMLLPWEQPQQTVTSSPQQTGQQLYEEQIPFYNQFGFVPQQAEPGVPGGQQHLVLDSFVGTAPETPGMPAVEGPLYPQKEPIGFKQDNVGVSTPSTSPKPDTGNFFTSEINPTIAPLLPEQKVE</sequence>
<feature type="compositionally biased region" description="Polar residues" evidence="15">
    <location>
        <begin position="232"/>
        <end position="254"/>
    </location>
</feature>
<proteinExistence type="inferred from homology"/>
<feature type="chain" id="PRO_5035277823" description="Odontogenic ameloblast-associated protein" evidence="16">
    <location>
        <begin position="16"/>
        <end position="267"/>
    </location>
</feature>
<evidence type="ECO:0000256" key="3">
    <source>
        <dbReference type="ARBA" id="ARBA00004496"/>
    </source>
</evidence>
<keyword evidence="10" id="KW-0091">Biomineralization</keyword>
<evidence type="ECO:0000256" key="14">
    <source>
        <dbReference type="ARBA" id="ARBA00030324"/>
    </source>
</evidence>
<feature type="signal peptide" evidence="16">
    <location>
        <begin position="1"/>
        <end position="15"/>
    </location>
</feature>
<evidence type="ECO:0000256" key="12">
    <source>
        <dbReference type="ARBA" id="ARBA00023180"/>
    </source>
</evidence>
<evidence type="ECO:0000256" key="5">
    <source>
        <dbReference type="ARBA" id="ARBA00009134"/>
    </source>
</evidence>
<evidence type="ECO:0000256" key="10">
    <source>
        <dbReference type="ARBA" id="ARBA00022591"/>
    </source>
</evidence>
<evidence type="ECO:0000313" key="17">
    <source>
        <dbReference type="Ensembl" id="ENSRNOP00000097228.1"/>
    </source>
</evidence>
<reference evidence="17" key="3">
    <citation type="submission" date="2025-09" db="UniProtKB">
        <authorList>
            <consortium name="Ensembl"/>
        </authorList>
    </citation>
    <scope>IDENTIFICATION</scope>
    <source>
        <strain evidence="17">Brown Norway</strain>
    </source>
</reference>
<gene>
    <name evidence="17 19" type="primary">Odam</name>
</gene>
<comment type="subcellular location">
    <subcellularLocation>
        <location evidence="3">Cytoplasm</location>
    </subcellularLocation>
    <subcellularLocation>
        <location evidence="2">Nucleus</location>
    </subcellularLocation>
    <subcellularLocation>
        <location evidence="4">Secreted</location>
    </subcellularLocation>
</comment>
<keyword evidence="8" id="KW-0963">Cytoplasm</keyword>
<name>A0A8I6AW47_RAT</name>
<evidence type="ECO:0000256" key="8">
    <source>
        <dbReference type="ARBA" id="ARBA00022490"/>
    </source>
</evidence>
<comment type="similarity">
    <text evidence="5">Belongs to the ODAM family.</text>
</comment>
<evidence type="ECO:0000256" key="15">
    <source>
        <dbReference type="SAM" id="MobiDB-lite"/>
    </source>
</evidence>
<evidence type="ECO:0000256" key="1">
    <source>
        <dbReference type="ARBA" id="ARBA00002615"/>
    </source>
</evidence>
<reference evidence="17" key="2">
    <citation type="submission" date="2025-08" db="UniProtKB">
        <authorList>
            <consortium name="Ensembl"/>
        </authorList>
    </citation>
    <scope>IDENTIFICATION</scope>
    <source>
        <strain evidence="17">Brown Norway</strain>
    </source>
</reference>
<dbReference type="GeneTree" id="ENSGT00390000011100"/>
<keyword evidence="13" id="KW-0539">Nucleus</keyword>
<comment type="subunit">
    <text evidence="6">Interacts (via C-terminus) with ARHGEF5.</text>
</comment>
<evidence type="ECO:0000256" key="9">
    <source>
        <dbReference type="ARBA" id="ARBA00022525"/>
    </source>
</evidence>
<feature type="region of interest" description="Disordered" evidence="15">
    <location>
        <begin position="221"/>
        <end position="267"/>
    </location>
</feature>
<evidence type="ECO:0000256" key="6">
    <source>
        <dbReference type="ARBA" id="ARBA00011457"/>
    </source>
</evidence>
<dbReference type="Ensembl" id="ENSRNOT00000103950.2">
    <property type="protein sequence ID" value="ENSRNOP00000097228.1"/>
    <property type="gene ID" value="ENSRNOG00000023372.6"/>
</dbReference>
<dbReference type="GO" id="GO:0031214">
    <property type="term" value="P:biomineral tissue development"/>
    <property type="evidence" value="ECO:0007669"/>
    <property type="project" value="UniProtKB-KW"/>
</dbReference>
<dbReference type="Pfam" id="PF15424">
    <property type="entry name" value="ODAM"/>
    <property type="match status" value="1"/>
</dbReference>
<keyword evidence="9" id="KW-0964">Secreted</keyword>
<dbReference type="InterPro" id="IPR026802">
    <property type="entry name" value="Odam"/>
</dbReference>
<dbReference type="PANTHER" id="PTHR16237">
    <property type="entry name" value="ODONTOGENIC AMELOBLAST-ASSOCIATED PROTEIN"/>
    <property type="match status" value="1"/>
</dbReference>
<dbReference type="GO" id="GO:0005576">
    <property type="term" value="C:extracellular region"/>
    <property type="evidence" value="ECO:0007669"/>
    <property type="project" value="UniProtKB-SubCell"/>
</dbReference>
<accession>A0A8I6AW47</accession>
<evidence type="ECO:0000256" key="7">
    <source>
        <dbReference type="ARBA" id="ARBA00017762"/>
    </source>
</evidence>
<protein>
    <recommendedName>
        <fullName evidence="7">Odontogenic ameloblast-associated protein</fullName>
    </recommendedName>
    <alternativeName>
        <fullName evidence="14">Apin</fullName>
    </alternativeName>
</protein>
<feature type="compositionally biased region" description="Low complexity" evidence="15">
    <location>
        <begin position="105"/>
        <end position="120"/>
    </location>
</feature>
<organism evidence="17 18">
    <name type="scientific">Rattus norvegicus</name>
    <name type="common">Rat</name>
    <dbReference type="NCBI Taxonomy" id="10116"/>
    <lineage>
        <taxon>Eukaryota</taxon>
        <taxon>Metazoa</taxon>
        <taxon>Chordata</taxon>
        <taxon>Craniata</taxon>
        <taxon>Vertebrata</taxon>
        <taxon>Euteleostomi</taxon>
        <taxon>Mammalia</taxon>
        <taxon>Eutheria</taxon>
        <taxon>Euarchontoglires</taxon>
        <taxon>Glires</taxon>
        <taxon>Rodentia</taxon>
        <taxon>Myomorpha</taxon>
        <taxon>Muroidea</taxon>
        <taxon>Muridae</taxon>
        <taxon>Murinae</taxon>
        <taxon>Rattus</taxon>
    </lineage>
</organism>
<evidence type="ECO:0000256" key="2">
    <source>
        <dbReference type="ARBA" id="ARBA00004123"/>
    </source>
</evidence>
<evidence type="ECO:0000313" key="18">
    <source>
        <dbReference type="Proteomes" id="UP000002494"/>
    </source>
</evidence>
<keyword evidence="18" id="KW-1185">Reference proteome</keyword>
<evidence type="ECO:0000256" key="11">
    <source>
        <dbReference type="ARBA" id="ARBA00022729"/>
    </source>
</evidence>
<dbReference type="PANTHER" id="PTHR16237:SF3">
    <property type="entry name" value="ODONTOGENIC AMELOBLAST-ASSOCIATED PROTEIN"/>
    <property type="match status" value="1"/>
</dbReference>
<comment type="function">
    <text evidence="1">Tooth-associated epithelia protein that probably plays a role in odontogenesis, the complex process that results in the initiation and generation of the tooth. May be incorporated in the enamel matrix at the end of mineralization process. Involved in the induction of RHOA activity via interaction with ARHGEF and expression of downstream factors such as ROCK. Plays a role in attachment of the junctional epithelium to the tooth surface.</text>
</comment>
<keyword evidence="11 16" id="KW-0732">Signal</keyword>
<evidence type="ECO:0000256" key="13">
    <source>
        <dbReference type="ARBA" id="ARBA00023242"/>
    </source>
</evidence>
<keyword evidence="12" id="KW-0325">Glycoprotein</keyword>
<dbReference type="Proteomes" id="UP000002494">
    <property type="component" value="Chromosome 14"/>
</dbReference>
<dbReference type="AlphaFoldDB" id="A0A8I6AW47"/>
<dbReference type="RGD" id="1561883">
    <property type="gene designation" value="Odam"/>
</dbReference>
<evidence type="ECO:0000256" key="16">
    <source>
        <dbReference type="SAM" id="SignalP"/>
    </source>
</evidence>